<reference evidence="3 4" key="1">
    <citation type="journal article" date="2018" name="BMC Genomics">
        <title>Genomic comparison of Trypanosoma conorhini and Trypanosoma rangeli to Trypanosoma cruzi strains of high and low virulence.</title>
        <authorList>
            <person name="Bradwell K.R."/>
            <person name="Koparde V.N."/>
            <person name="Matveyev A.V."/>
            <person name="Serrano M.G."/>
            <person name="Alves J.M."/>
            <person name="Parikh H."/>
            <person name="Huang B."/>
            <person name="Lee V."/>
            <person name="Espinosa-Alvarez O."/>
            <person name="Ortiz P.A."/>
            <person name="Costa-Martins A.G."/>
            <person name="Teixeira M.M."/>
            <person name="Buck G.A."/>
        </authorList>
    </citation>
    <scope>NUCLEOTIDE SEQUENCE [LARGE SCALE GENOMIC DNA]</scope>
    <source>
        <strain evidence="3 4">AM80</strain>
    </source>
</reference>
<feature type="region of interest" description="Disordered" evidence="1">
    <location>
        <begin position="153"/>
        <end position="218"/>
    </location>
</feature>
<evidence type="ECO:0000313" key="3">
    <source>
        <dbReference type="EMBL" id="RNE94867.1"/>
    </source>
</evidence>
<evidence type="ECO:0000256" key="1">
    <source>
        <dbReference type="SAM" id="MobiDB-lite"/>
    </source>
</evidence>
<accession>A0A3R7K6I6</accession>
<dbReference type="RefSeq" id="XP_029233012.1">
    <property type="nucleotide sequence ID" value="XM_029387147.1"/>
</dbReference>
<comment type="caution">
    <text evidence="3">The sequence shown here is derived from an EMBL/GenBank/DDBJ whole genome shotgun (WGS) entry which is preliminary data.</text>
</comment>
<sequence length="274" mass="28749">VPLMGVRMNDNASTVLVGLFYTKHNKWGLTVNGKSRGLSDEDGTWQPGTTYQVILRRVSDEFFVYVDENMLIQEELPPRAYTSRSVSDFYVGGDGAKGTGEADVTVGSVLLYNEALRADRLTSLSVSKVTLPTPAAEGPLTTLGNDEEIASKLKPGEKRVGDGLNPKGPLPEEAHKGNHSAAEEPGSSPASSSPKVRLADGSDDGSMAGGGSKNTSASLAKDASSISLSGDSSVAFGNLTRVRPDSGRGDGTVRGCVSRLFLLLLGLWGFVALC</sequence>
<name>A0A3R7K6I6_TRYRA</name>
<dbReference type="EMBL" id="MKGL01001036">
    <property type="protein sequence ID" value="RNE94867.1"/>
    <property type="molecule type" value="Genomic_DNA"/>
</dbReference>
<dbReference type="GeneID" id="40334466"/>
<gene>
    <name evidence="3" type="ORF">TraAM80_10533</name>
</gene>
<dbReference type="OrthoDB" id="10616312at2759"/>
<protein>
    <submittedName>
        <fullName evidence="3">Trans-sialidase</fullName>
    </submittedName>
</protein>
<dbReference type="InterPro" id="IPR021287">
    <property type="entry name" value="Trans-sialidase_CS"/>
</dbReference>
<dbReference type="Gene3D" id="2.60.120.200">
    <property type="match status" value="1"/>
</dbReference>
<dbReference type="InterPro" id="IPR055239">
    <property type="entry name" value="TS_C"/>
</dbReference>
<dbReference type="Pfam" id="PF22925">
    <property type="entry name" value="TS_C"/>
    <property type="match status" value="1"/>
</dbReference>
<dbReference type="SUPFAM" id="SSF49899">
    <property type="entry name" value="Concanavalin A-like lectins/glucanases"/>
    <property type="match status" value="1"/>
</dbReference>
<evidence type="ECO:0000313" key="4">
    <source>
        <dbReference type="Proteomes" id="UP000283634"/>
    </source>
</evidence>
<organism evidence="3 4">
    <name type="scientific">Trypanosoma rangeli</name>
    <dbReference type="NCBI Taxonomy" id="5698"/>
    <lineage>
        <taxon>Eukaryota</taxon>
        <taxon>Discoba</taxon>
        <taxon>Euglenozoa</taxon>
        <taxon>Kinetoplastea</taxon>
        <taxon>Metakinetoplastina</taxon>
        <taxon>Trypanosomatida</taxon>
        <taxon>Trypanosomatidae</taxon>
        <taxon>Trypanosoma</taxon>
        <taxon>Herpetosoma</taxon>
    </lineage>
</organism>
<proteinExistence type="predicted"/>
<feature type="domain" description="Trans-sialidase C-terminal" evidence="2">
    <location>
        <begin position="1"/>
        <end position="118"/>
    </location>
</feature>
<evidence type="ECO:0000259" key="2">
    <source>
        <dbReference type="Pfam" id="PF22925"/>
    </source>
</evidence>
<dbReference type="Pfam" id="PF11052">
    <property type="entry name" value="Tr-sialidase_C"/>
    <property type="match status" value="1"/>
</dbReference>
<feature type="non-terminal residue" evidence="3">
    <location>
        <position position="1"/>
    </location>
</feature>
<dbReference type="AlphaFoldDB" id="A0A3R7K6I6"/>
<dbReference type="InterPro" id="IPR013320">
    <property type="entry name" value="ConA-like_dom_sf"/>
</dbReference>
<dbReference type="Proteomes" id="UP000283634">
    <property type="component" value="Unassembled WGS sequence"/>
</dbReference>
<feature type="compositionally biased region" description="Low complexity" evidence="1">
    <location>
        <begin position="183"/>
        <end position="194"/>
    </location>
</feature>
<keyword evidence="4" id="KW-1185">Reference proteome</keyword>